<dbReference type="AlphaFoldDB" id="A0A5B7EYU0"/>
<evidence type="ECO:0000313" key="1">
    <source>
        <dbReference type="EMBL" id="MPC39941.1"/>
    </source>
</evidence>
<gene>
    <name evidence="1" type="ORF">E2C01_033494</name>
</gene>
<dbReference type="EMBL" id="VSRR010004528">
    <property type="protein sequence ID" value="MPC39941.1"/>
    <property type="molecule type" value="Genomic_DNA"/>
</dbReference>
<sequence length="29" mass="3480">MILLRLYPLLVWRRQVQVRTARLVSSVRG</sequence>
<comment type="caution">
    <text evidence="1">The sequence shown here is derived from an EMBL/GenBank/DDBJ whole genome shotgun (WGS) entry which is preliminary data.</text>
</comment>
<evidence type="ECO:0000313" key="2">
    <source>
        <dbReference type="Proteomes" id="UP000324222"/>
    </source>
</evidence>
<accession>A0A5B7EYU0</accession>
<proteinExistence type="predicted"/>
<reference evidence="1 2" key="1">
    <citation type="submission" date="2019-05" db="EMBL/GenBank/DDBJ databases">
        <title>Another draft genome of Portunus trituberculatus and its Hox gene families provides insights of decapod evolution.</title>
        <authorList>
            <person name="Jeong J.-H."/>
            <person name="Song I."/>
            <person name="Kim S."/>
            <person name="Choi T."/>
            <person name="Kim D."/>
            <person name="Ryu S."/>
            <person name="Kim W."/>
        </authorList>
    </citation>
    <scope>NUCLEOTIDE SEQUENCE [LARGE SCALE GENOMIC DNA]</scope>
    <source>
        <tissue evidence="1">Muscle</tissue>
    </source>
</reference>
<name>A0A5B7EYU0_PORTR</name>
<protein>
    <submittedName>
        <fullName evidence="1">Uncharacterized protein</fullName>
    </submittedName>
</protein>
<keyword evidence="2" id="KW-1185">Reference proteome</keyword>
<dbReference type="Proteomes" id="UP000324222">
    <property type="component" value="Unassembled WGS sequence"/>
</dbReference>
<organism evidence="1 2">
    <name type="scientific">Portunus trituberculatus</name>
    <name type="common">Swimming crab</name>
    <name type="synonym">Neptunus trituberculatus</name>
    <dbReference type="NCBI Taxonomy" id="210409"/>
    <lineage>
        <taxon>Eukaryota</taxon>
        <taxon>Metazoa</taxon>
        <taxon>Ecdysozoa</taxon>
        <taxon>Arthropoda</taxon>
        <taxon>Crustacea</taxon>
        <taxon>Multicrustacea</taxon>
        <taxon>Malacostraca</taxon>
        <taxon>Eumalacostraca</taxon>
        <taxon>Eucarida</taxon>
        <taxon>Decapoda</taxon>
        <taxon>Pleocyemata</taxon>
        <taxon>Brachyura</taxon>
        <taxon>Eubrachyura</taxon>
        <taxon>Portunoidea</taxon>
        <taxon>Portunidae</taxon>
        <taxon>Portuninae</taxon>
        <taxon>Portunus</taxon>
    </lineage>
</organism>